<keyword evidence="5" id="KW-0269">Exonuclease</keyword>
<dbReference type="PANTHER" id="PTHR30231">
    <property type="entry name" value="DNA POLYMERASE III SUBUNIT EPSILON"/>
    <property type="match status" value="1"/>
</dbReference>
<dbReference type="SUPFAM" id="SSF53098">
    <property type="entry name" value="Ribonuclease H-like"/>
    <property type="match status" value="1"/>
</dbReference>
<protein>
    <submittedName>
        <fullName evidence="9">Protein NEN2</fullName>
    </submittedName>
</protein>
<evidence type="ECO:0000256" key="1">
    <source>
        <dbReference type="ARBA" id="ARBA00001946"/>
    </source>
</evidence>
<dbReference type="Pfam" id="PF00929">
    <property type="entry name" value="RNase_T"/>
    <property type="match status" value="1"/>
</dbReference>
<reference evidence="9" key="1">
    <citation type="submission" date="2019-12" db="EMBL/GenBank/DDBJ databases">
        <authorList>
            <person name="Scholes J."/>
        </authorList>
    </citation>
    <scope>NUCLEOTIDE SEQUENCE</scope>
</reference>
<sequence length="485" mass="53502">MAVTGGDRSEIAFFDVETTVPTRTGQGYAILEFGAILVCPKKLVELRSYSTLVRPADLTRITSLSVRCNGITRDDVVSAPSFAEVADLVYDLLHGRIWAGHNILRFDCARIREAFAEIKKPAPEPKGTIDSLAILTEKFGRRAGDMKMASLATYFGLGQQTHRSLDDVRMNLEVIKYCATVLFLESSLPDIFMENNLVSPNAIPRGRINEKTSREPNESTPPSSSSRIDEANHPILSINSPPTESNPPSAGPFNLTDLLVRINDDTLDEDHMEEERNDSAAEESSNAVNCGHQSDFLKPDDVSIPLITVTLVPFYRGTQKIQIMLQNVPLQLGCAHLKVRFGISSKFVDHAGRPRLSFVVDASPSLCTVLDAVDNLAQKLLIDSGTSSDWRPVVIRKNGFFNTPTVRLHLPTAGDGEITRCTTEIYQTDNSATQRPVFSRFDIIELKSLFAPGKTVDACFSLDVYDYQQNAGIRLVAKKLTIHCS</sequence>
<accession>A0A9N7NDQ2</accession>
<keyword evidence="10" id="KW-1185">Reference proteome</keyword>
<feature type="compositionally biased region" description="Polar residues" evidence="7">
    <location>
        <begin position="237"/>
        <end position="248"/>
    </location>
</feature>
<evidence type="ECO:0000256" key="5">
    <source>
        <dbReference type="ARBA" id="ARBA00022839"/>
    </source>
</evidence>
<keyword evidence="2" id="KW-0540">Nuclease</keyword>
<dbReference type="GO" id="GO:0003676">
    <property type="term" value="F:nucleic acid binding"/>
    <property type="evidence" value="ECO:0007669"/>
    <property type="project" value="InterPro"/>
</dbReference>
<dbReference type="CDD" id="cd06127">
    <property type="entry name" value="DEDDh"/>
    <property type="match status" value="1"/>
</dbReference>
<proteinExistence type="predicted"/>
<dbReference type="GO" id="GO:0046872">
    <property type="term" value="F:metal ion binding"/>
    <property type="evidence" value="ECO:0007669"/>
    <property type="project" value="UniProtKB-KW"/>
</dbReference>
<feature type="domain" description="Exonuclease" evidence="8">
    <location>
        <begin position="10"/>
        <end position="184"/>
    </location>
</feature>
<comment type="cofactor">
    <cofactor evidence="1">
        <name>Mg(2+)</name>
        <dbReference type="ChEBI" id="CHEBI:18420"/>
    </cofactor>
</comment>
<dbReference type="InterPro" id="IPR012337">
    <property type="entry name" value="RNaseH-like_sf"/>
</dbReference>
<dbReference type="FunFam" id="3.30.420.10:FF:000040">
    <property type="entry name" value="Exonuclease family protein"/>
    <property type="match status" value="1"/>
</dbReference>
<dbReference type="InterPro" id="IPR036397">
    <property type="entry name" value="RNaseH_sf"/>
</dbReference>
<evidence type="ECO:0000256" key="3">
    <source>
        <dbReference type="ARBA" id="ARBA00022723"/>
    </source>
</evidence>
<keyword evidence="4" id="KW-0378">Hydrolase</keyword>
<dbReference type="Gene3D" id="3.30.420.10">
    <property type="entry name" value="Ribonuclease H-like superfamily/Ribonuclease H"/>
    <property type="match status" value="1"/>
</dbReference>
<evidence type="ECO:0000256" key="4">
    <source>
        <dbReference type="ARBA" id="ARBA00022801"/>
    </source>
</evidence>
<dbReference type="EMBL" id="CACSLK010027624">
    <property type="protein sequence ID" value="CAA0826854.1"/>
    <property type="molecule type" value="Genomic_DNA"/>
</dbReference>
<comment type="caution">
    <text evidence="9">The sequence shown here is derived from an EMBL/GenBank/DDBJ whole genome shotgun (WGS) entry which is preliminary data.</text>
</comment>
<organism evidence="9 10">
    <name type="scientific">Striga hermonthica</name>
    <name type="common">Purple witchweed</name>
    <name type="synonym">Buchnera hermonthica</name>
    <dbReference type="NCBI Taxonomy" id="68872"/>
    <lineage>
        <taxon>Eukaryota</taxon>
        <taxon>Viridiplantae</taxon>
        <taxon>Streptophyta</taxon>
        <taxon>Embryophyta</taxon>
        <taxon>Tracheophyta</taxon>
        <taxon>Spermatophyta</taxon>
        <taxon>Magnoliopsida</taxon>
        <taxon>eudicotyledons</taxon>
        <taxon>Gunneridae</taxon>
        <taxon>Pentapetalae</taxon>
        <taxon>asterids</taxon>
        <taxon>lamiids</taxon>
        <taxon>Lamiales</taxon>
        <taxon>Orobanchaceae</taxon>
        <taxon>Buchnereae</taxon>
        <taxon>Striga</taxon>
    </lineage>
</organism>
<evidence type="ECO:0000313" key="9">
    <source>
        <dbReference type="EMBL" id="CAA0826854.1"/>
    </source>
</evidence>
<evidence type="ECO:0000313" key="10">
    <source>
        <dbReference type="Proteomes" id="UP001153555"/>
    </source>
</evidence>
<evidence type="ECO:0000259" key="8">
    <source>
        <dbReference type="SMART" id="SM00479"/>
    </source>
</evidence>
<evidence type="ECO:0000256" key="6">
    <source>
        <dbReference type="ARBA" id="ARBA00022842"/>
    </source>
</evidence>
<dbReference type="AlphaFoldDB" id="A0A9N7NDQ2"/>
<dbReference type="PANTHER" id="PTHR30231:SF4">
    <property type="entry name" value="PROTEIN NEN2"/>
    <property type="match status" value="1"/>
</dbReference>
<evidence type="ECO:0000256" key="2">
    <source>
        <dbReference type="ARBA" id="ARBA00022722"/>
    </source>
</evidence>
<feature type="region of interest" description="Disordered" evidence="7">
    <location>
        <begin position="202"/>
        <end position="253"/>
    </location>
</feature>
<keyword evidence="6" id="KW-0460">Magnesium</keyword>
<dbReference type="OrthoDB" id="2018529at2759"/>
<gene>
    <name evidence="9" type="ORF">SHERM_02048</name>
</gene>
<keyword evidence="3" id="KW-0479">Metal-binding</keyword>
<feature type="compositionally biased region" description="Basic and acidic residues" evidence="7">
    <location>
        <begin position="207"/>
        <end position="217"/>
    </location>
</feature>
<evidence type="ECO:0000256" key="7">
    <source>
        <dbReference type="SAM" id="MobiDB-lite"/>
    </source>
</evidence>
<dbReference type="Proteomes" id="UP001153555">
    <property type="component" value="Unassembled WGS sequence"/>
</dbReference>
<dbReference type="SMART" id="SM00479">
    <property type="entry name" value="EXOIII"/>
    <property type="match status" value="1"/>
</dbReference>
<dbReference type="InterPro" id="IPR013520">
    <property type="entry name" value="Ribonucl_H"/>
</dbReference>
<dbReference type="GO" id="GO:0008408">
    <property type="term" value="F:3'-5' exonuclease activity"/>
    <property type="evidence" value="ECO:0007669"/>
    <property type="project" value="TreeGrafter"/>
</dbReference>
<name>A0A9N7NDQ2_STRHE</name>